<reference evidence="3" key="1">
    <citation type="submission" date="2020-09" db="EMBL/GenBank/DDBJ databases">
        <title>Genome-Enabled Discovery of Anthraquinone Biosynthesis in Senna tora.</title>
        <authorList>
            <person name="Kang S.-H."/>
            <person name="Pandey R.P."/>
            <person name="Lee C.-M."/>
            <person name="Sim J.-S."/>
            <person name="Jeong J.-T."/>
            <person name="Choi B.-S."/>
            <person name="Jung M."/>
            <person name="Ginzburg D."/>
            <person name="Zhao K."/>
            <person name="Won S.Y."/>
            <person name="Oh T.-J."/>
            <person name="Yu Y."/>
            <person name="Kim N.-H."/>
            <person name="Lee O.R."/>
            <person name="Lee T.-H."/>
            <person name="Bashyal P."/>
            <person name="Kim T.-S."/>
            <person name="Lee W.-H."/>
            <person name="Kawkins C."/>
            <person name="Kim C.-K."/>
            <person name="Kim J.S."/>
            <person name="Ahn B.O."/>
            <person name="Rhee S.Y."/>
            <person name="Sohng J.K."/>
        </authorList>
    </citation>
    <scope>NUCLEOTIDE SEQUENCE</scope>
    <source>
        <tissue evidence="3">Leaf</tissue>
    </source>
</reference>
<dbReference type="PANTHER" id="PTHR34222:SF40">
    <property type="match status" value="1"/>
</dbReference>
<evidence type="ECO:0000313" key="3">
    <source>
        <dbReference type="EMBL" id="KAF7824314.1"/>
    </source>
</evidence>
<dbReference type="Proteomes" id="UP000634136">
    <property type="component" value="Unassembled WGS sequence"/>
</dbReference>
<accession>A0A834WP57</accession>
<evidence type="ECO:0000259" key="2">
    <source>
        <dbReference type="Pfam" id="PF22936"/>
    </source>
</evidence>
<dbReference type="PANTHER" id="PTHR34222">
    <property type="entry name" value="GAG_PRE-INTEGRS DOMAIN-CONTAINING PROTEIN"/>
    <property type="match status" value="1"/>
</dbReference>
<evidence type="ECO:0000256" key="1">
    <source>
        <dbReference type="SAM" id="MobiDB-lite"/>
    </source>
</evidence>
<dbReference type="Pfam" id="PF22936">
    <property type="entry name" value="Pol_BBD"/>
    <property type="match status" value="1"/>
</dbReference>
<dbReference type="EMBL" id="JAAIUW010000007">
    <property type="protein sequence ID" value="KAF7824314.1"/>
    <property type="molecule type" value="Genomic_DNA"/>
</dbReference>
<feature type="domain" description="Retrovirus-related Pol polyprotein from transposon TNT 1-94-like beta-barrel" evidence="2">
    <location>
        <begin position="306"/>
        <end position="359"/>
    </location>
</feature>
<feature type="compositionally biased region" description="Basic and acidic residues" evidence="1">
    <location>
        <begin position="486"/>
        <end position="495"/>
    </location>
</feature>
<dbReference type="OrthoDB" id="1746033at2759"/>
<proteinExistence type="predicted"/>
<gene>
    <name evidence="3" type="ORF">G2W53_022458</name>
</gene>
<evidence type="ECO:0000313" key="4">
    <source>
        <dbReference type="Proteomes" id="UP000634136"/>
    </source>
</evidence>
<dbReference type="AlphaFoldDB" id="A0A834WP57"/>
<feature type="compositionally biased region" description="Acidic residues" evidence="1">
    <location>
        <begin position="459"/>
        <end position="476"/>
    </location>
</feature>
<name>A0A834WP57_9FABA</name>
<organism evidence="3 4">
    <name type="scientific">Senna tora</name>
    <dbReference type="NCBI Taxonomy" id="362788"/>
    <lineage>
        <taxon>Eukaryota</taxon>
        <taxon>Viridiplantae</taxon>
        <taxon>Streptophyta</taxon>
        <taxon>Embryophyta</taxon>
        <taxon>Tracheophyta</taxon>
        <taxon>Spermatophyta</taxon>
        <taxon>Magnoliopsida</taxon>
        <taxon>eudicotyledons</taxon>
        <taxon>Gunneridae</taxon>
        <taxon>Pentapetalae</taxon>
        <taxon>rosids</taxon>
        <taxon>fabids</taxon>
        <taxon>Fabales</taxon>
        <taxon>Fabaceae</taxon>
        <taxon>Caesalpinioideae</taxon>
        <taxon>Cassia clade</taxon>
        <taxon>Senna</taxon>
    </lineage>
</organism>
<protein>
    <submittedName>
        <fullName evidence="3">Retrovirus-related Pol polyprotein from transposon RE1</fullName>
    </submittedName>
</protein>
<keyword evidence="4" id="KW-1185">Reference proteome</keyword>
<dbReference type="InterPro" id="IPR054722">
    <property type="entry name" value="PolX-like_BBD"/>
</dbReference>
<sequence length="517" mass="57510">MDVHLHKSRIPHKPKSSSVPHGIHLIETIIANTLDDLFSSDASHSCLSYEYDSRHMTGLQSKVLNLVSVNSSGHFPLFSELSPVAFFSLGHLDFMFFASAAKIWKAAKESYSDVENTAELFEIKGALHDLKQGELSVPQYFNTLNRYWLQLDMFECPEWKCSEDAETYKKLVEKERIYKFLLGLNKSLDNIRGRILSVKPLPSLREVLSTVRHEESRRKLMLGSLEDSDSVNGSALAVHGASHNPGSGQKKGRPWCDHCHRTGHVKDKCWKLHGKPSDWKSLKDKNIASGLSVSDPKESSSSAVFSKEQMANYKVRIADGSLADVTGIGEVSLSDSITLKSVLFVPKLKCNLLSVAKLAHDSNCKAEFTHSSCSFQDVDSGKMIGNARVCEDLYRFEMNKEVAPNKQSFAAGKKEDSLKEDRDIMFCHAEPSPVSPDIPESEKELKVYSRRKKDSQAGGDEEKDQEGVDETGAEIEDPMRCQDTPSDPHSHEKGNTDPNLAISDVCPDEILSPPIAK</sequence>
<feature type="region of interest" description="Disordered" evidence="1">
    <location>
        <begin position="428"/>
        <end position="517"/>
    </location>
</feature>
<comment type="caution">
    <text evidence="3">The sequence shown here is derived from an EMBL/GenBank/DDBJ whole genome shotgun (WGS) entry which is preliminary data.</text>
</comment>